<evidence type="ECO:0000313" key="4">
    <source>
        <dbReference type="Proteomes" id="UP000225320"/>
    </source>
</evidence>
<dbReference type="EMBL" id="NVOI01000066">
    <property type="protein sequence ID" value="PGG89707.1"/>
    <property type="molecule type" value="Genomic_DNA"/>
</dbReference>
<protein>
    <recommendedName>
        <fullName evidence="2">Protein NO VEIN C-terminal domain-containing protein</fullName>
    </recommendedName>
</protein>
<feature type="domain" description="Protein NO VEIN C-terminal" evidence="2">
    <location>
        <begin position="313"/>
        <end position="409"/>
    </location>
</feature>
<evidence type="ECO:0000256" key="1">
    <source>
        <dbReference type="SAM" id="MobiDB-lite"/>
    </source>
</evidence>
<name>A0A2C3PLY3_9BACI</name>
<dbReference type="RefSeq" id="WP_098072049.1">
    <property type="nucleotide sequence ID" value="NZ_NUCI01000191.1"/>
</dbReference>
<feature type="region of interest" description="Disordered" evidence="1">
    <location>
        <begin position="273"/>
        <end position="302"/>
    </location>
</feature>
<sequence length="431" mass="49967">MDSVNKIKQEITNQQIIEILSNLTEGDVRNSEHIRNSLQTHIDVLNAHLIEGLEHREIDELILNYPVDSDGNVITNGSISSRILYWLGIKGKESRKSIFLGIFANKSLKEIIEILKDAKIMYKEKQKINMIINLFQIRKLANDYIKFRELLSSYDRLYMKKVNSFLKITAKARNQDSLLKVLLESRTLLAEVIELENTPNILREMALRALQIIKSEQILSFEGDVQELIRILGYEIYFNNIDAKANTALNEADINDYNISIKDKNLIEIEPPFSQEQEDDSQQTNNQRRGRHSTKRNYEREQRRNKIVGYAAEVLVLNIEKEKLNSANRADLAQQVEHVSETQGDGLGYDIKSFEIDGTEIYIEVKGTSETVNKGFLISDSEVRFSIESAEQFYLYRVYDLNSNKPKYFKLKGPIEEHFDLIQTEYFAKIK</sequence>
<comment type="caution">
    <text evidence="3">The sequence shown here is derived from an EMBL/GenBank/DDBJ whole genome shotgun (WGS) entry which is preliminary data.</text>
</comment>
<evidence type="ECO:0000259" key="2">
    <source>
        <dbReference type="Pfam" id="PF13020"/>
    </source>
</evidence>
<dbReference type="Proteomes" id="UP000225320">
    <property type="component" value="Unassembled WGS sequence"/>
</dbReference>
<dbReference type="AlphaFoldDB" id="A0A2C3PLY3"/>
<organism evidence="3 4">
    <name type="scientific">Bacillus toyonensis</name>
    <dbReference type="NCBI Taxonomy" id="155322"/>
    <lineage>
        <taxon>Bacteria</taxon>
        <taxon>Bacillati</taxon>
        <taxon>Bacillota</taxon>
        <taxon>Bacilli</taxon>
        <taxon>Bacillales</taxon>
        <taxon>Bacillaceae</taxon>
        <taxon>Bacillus</taxon>
        <taxon>Bacillus cereus group</taxon>
    </lineage>
</organism>
<dbReference type="InterPro" id="IPR024975">
    <property type="entry name" value="NOV_C"/>
</dbReference>
<dbReference type="Pfam" id="PF13020">
    <property type="entry name" value="NOV_C"/>
    <property type="match status" value="1"/>
</dbReference>
<evidence type="ECO:0000313" key="3">
    <source>
        <dbReference type="EMBL" id="PGG89707.1"/>
    </source>
</evidence>
<gene>
    <name evidence="3" type="ORF">CON73_17760</name>
</gene>
<reference evidence="3 4" key="1">
    <citation type="submission" date="2017-09" db="EMBL/GenBank/DDBJ databases">
        <title>Large-scale bioinformatics analysis of Bacillus genomes uncovers conserved roles of natural products in bacterial physiology.</title>
        <authorList>
            <consortium name="Agbiome Team Llc"/>
            <person name="Bleich R.M."/>
            <person name="Grubbs K.J."/>
            <person name="Santa Maria K.C."/>
            <person name="Allen S.E."/>
            <person name="Farag S."/>
            <person name="Shank E.A."/>
            <person name="Bowers A."/>
        </authorList>
    </citation>
    <scope>NUCLEOTIDE SEQUENCE [LARGE SCALE GENOMIC DNA]</scope>
    <source>
        <strain evidence="3 4">AFS094862</strain>
    </source>
</reference>
<proteinExistence type="predicted"/>
<accession>A0A2C3PLY3</accession>